<evidence type="ECO:0000256" key="8">
    <source>
        <dbReference type="RuleBase" id="RU003421"/>
    </source>
</evidence>
<evidence type="ECO:0000313" key="10">
    <source>
        <dbReference type="EMBL" id="CAD9703268.1"/>
    </source>
</evidence>
<dbReference type="PANTHER" id="PTHR43722">
    <property type="entry name" value="PROLINE IMINOPEPTIDASE"/>
    <property type="match status" value="1"/>
</dbReference>
<comment type="catalytic activity">
    <reaction evidence="1 8">
        <text>Release of N-terminal proline from a peptide.</text>
        <dbReference type="EC" id="3.4.11.5"/>
    </reaction>
</comment>
<dbReference type="InterPro" id="IPR029058">
    <property type="entry name" value="AB_hydrolase_fold"/>
</dbReference>
<evidence type="ECO:0000256" key="4">
    <source>
        <dbReference type="ARBA" id="ARBA00022438"/>
    </source>
</evidence>
<evidence type="ECO:0000259" key="9">
    <source>
        <dbReference type="Pfam" id="PF00561"/>
    </source>
</evidence>
<evidence type="ECO:0000256" key="6">
    <source>
        <dbReference type="ARBA" id="ARBA00022670"/>
    </source>
</evidence>
<comment type="subcellular location">
    <subcellularLocation>
        <location evidence="2">Cytoplasm</location>
    </subcellularLocation>
</comment>
<organism evidence="10">
    <name type="scientific">Rhizochromulina marina</name>
    <dbReference type="NCBI Taxonomy" id="1034831"/>
    <lineage>
        <taxon>Eukaryota</taxon>
        <taxon>Sar</taxon>
        <taxon>Stramenopiles</taxon>
        <taxon>Ochrophyta</taxon>
        <taxon>Dictyochophyceae</taxon>
        <taxon>Rhizochromulinales</taxon>
        <taxon>Rhizochromulina</taxon>
    </lineage>
</organism>
<keyword evidence="7 8" id="KW-0378">Hydrolase</keyword>
<dbReference type="GO" id="GO:0005737">
    <property type="term" value="C:cytoplasm"/>
    <property type="evidence" value="ECO:0007669"/>
    <property type="project" value="UniProtKB-SubCell"/>
</dbReference>
<evidence type="ECO:0000256" key="7">
    <source>
        <dbReference type="ARBA" id="ARBA00022801"/>
    </source>
</evidence>
<dbReference type="Pfam" id="PF00561">
    <property type="entry name" value="Abhydrolase_1"/>
    <property type="match status" value="1"/>
</dbReference>
<sequence length="371" mass="41174">MASGGGAAENGGFKPLEKTQSFAEGAGAPALRRQLYPDVEPYQTGFLPVGDHSHQLYFDVSGNPDGAPALFLHGGPGGGCGAHVRRFFDPNFYRIVCFDQRGCHRSKPNAADDWEAAIAGNNTQELVDDCEALRQHLGVDRWHVVLGGSWGSTLALAYAQAHPSAMGGLILRGVFLFSPHEIDYLFQSGEVFGHHPEAWEGYRDHIRESCETPAEWETERQNLLGAYYRRLCSKDPKVAEAAAKAFIRFELSISKTFPDSTKLEHVLSTPTILIPFALFEAHFMLNNGFLRRGELLDNVVKMKDMHVRIAHGRCDYVCRPEAAYRLYKALLPHMATQDQLRLEMVSGAGHSDSEPGLIDALVRATDEFREF</sequence>
<dbReference type="GO" id="GO:0004177">
    <property type="term" value="F:aminopeptidase activity"/>
    <property type="evidence" value="ECO:0007669"/>
    <property type="project" value="UniProtKB-KW"/>
</dbReference>
<comment type="similarity">
    <text evidence="3 8">Belongs to the peptidase S33 family.</text>
</comment>
<dbReference type="InterPro" id="IPR000073">
    <property type="entry name" value="AB_hydrolase_1"/>
</dbReference>
<gene>
    <name evidence="10" type="ORF">RMAR1173_LOCUS16023</name>
</gene>
<name>A0A7S2SM31_9STRA</name>
<dbReference type="PANTHER" id="PTHR43722:SF1">
    <property type="entry name" value="PROLINE IMINOPEPTIDASE"/>
    <property type="match status" value="1"/>
</dbReference>
<evidence type="ECO:0000256" key="2">
    <source>
        <dbReference type="ARBA" id="ARBA00004496"/>
    </source>
</evidence>
<reference evidence="10" key="1">
    <citation type="submission" date="2021-01" db="EMBL/GenBank/DDBJ databases">
        <authorList>
            <person name="Corre E."/>
            <person name="Pelletier E."/>
            <person name="Niang G."/>
            <person name="Scheremetjew M."/>
            <person name="Finn R."/>
            <person name="Kale V."/>
            <person name="Holt S."/>
            <person name="Cochrane G."/>
            <person name="Meng A."/>
            <person name="Brown T."/>
            <person name="Cohen L."/>
        </authorList>
    </citation>
    <scope>NUCLEOTIDE SEQUENCE</scope>
    <source>
        <strain evidence="10">CCMP1243</strain>
    </source>
</reference>
<accession>A0A7S2SM31</accession>
<evidence type="ECO:0000256" key="1">
    <source>
        <dbReference type="ARBA" id="ARBA00001585"/>
    </source>
</evidence>
<dbReference type="InterPro" id="IPR005944">
    <property type="entry name" value="Pro_iminopeptidase"/>
</dbReference>
<keyword evidence="6 8" id="KW-0645">Protease</keyword>
<dbReference type="GO" id="GO:0006508">
    <property type="term" value="P:proteolysis"/>
    <property type="evidence" value="ECO:0007669"/>
    <property type="project" value="UniProtKB-KW"/>
</dbReference>
<dbReference type="EMBL" id="HBHJ01024280">
    <property type="protein sequence ID" value="CAD9703268.1"/>
    <property type="molecule type" value="Transcribed_RNA"/>
</dbReference>
<dbReference type="Gene3D" id="3.40.50.1820">
    <property type="entry name" value="alpha/beta hydrolase"/>
    <property type="match status" value="1"/>
</dbReference>
<dbReference type="AlphaFoldDB" id="A0A7S2SM31"/>
<feature type="domain" description="AB hydrolase-1" evidence="9">
    <location>
        <begin position="70"/>
        <end position="232"/>
    </location>
</feature>
<dbReference type="EC" id="3.4.11.5" evidence="8"/>
<proteinExistence type="inferred from homology"/>
<keyword evidence="5" id="KW-0963">Cytoplasm</keyword>
<evidence type="ECO:0000256" key="5">
    <source>
        <dbReference type="ARBA" id="ARBA00022490"/>
    </source>
</evidence>
<protein>
    <recommendedName>
        <fullName evidence="8">Proline iminopeptidase</fullName>
        <ecNumber evidence="8">3.4.11.5</ecNumber>
    </recommendedName>
</protein>
<dbReference type="PRINTS" id="PR00793">
    <property type="entry name" value="PROAMNOPTASE"/>
</dbReference>
<keyword evidence="4 8" id="KW-0031">Aminopeptidase</keyword>
<dbReference type="NCBIfam" id="TIGR01249">
    <property type="entry name" value="pro_imino_pep_1"/>
    <property type="match status" value="1"/>
</dbReference>
<dbReference type="InterPro" id="IPR002410">
    <property type="entry name" value="Peptidase_S33"/>
</dbReference>
<evidence type="ECO:0000256" key="3">
    <source>
        <dbReference type="ARBA" id="ARBA00010088"/>
    </source>
</evidence>
<dbReference type="SUPFAM" id="SSF53474">
    <property type="entry name" value="alpha/beta-Hydrolases"/>
    <property type="match status" value="1"/>
</dbReference>